<evidence type="ECO:0000313" key="5">
    <source>
        <dbReference type="EMBL" id="KAK4545431.1"/>
    </source>
</evidence>
<dbReference type="Proteomes" id="UP001324427">
    <property type="component" value="Unassembled WGS sequence"/>
</dbReference>
<feature type="compositionally biased region" description="Polar residues" evidence="3">
    <location>
        <begin position="13"/>
        <end position="25"/>
    </location>
</feature>
<dbReference type="PROSITE" id="PS00018">
    <property type="entry name" value="EF_HAND_1"/>
    <property type="match status" value="1"/>
</dbReference>
<evidence type="ECO:0000259" key="4">
    <source>
        <dbReference type="PROSITE" id="PS50222"/>
    </source>
</evidence>
<reference evidence="5 6" key="1">
    <citation type="submission" date="2021-11" db="EMBL/GenBank/DDBJ databases">
        <title>Black yeast isolated from Biological Soil Crust.</title>
        <authorList>
            <person name="Kurbessoian T."/>
        </authorList>
    </citation>
    <scope>NUCLEOTIDE SEQUENCE [LARGE SCALE GENOMIC DNA]</scope>
    <source>
        <strain evidence="5 6">CCFEE 5522</strain>
    </source>
</reference>
<dbReference type="Gene3D" id="1.10.238.10">
    <property type="entry name" value="EF-hand"/>
    <property type="match status" value="1"/>
</dbReference>
<comment type="caution">
    <text evidence="5">The sequence shown here is derived from an EMBL/GenBank/DDBJ whole genome shotgun (WGS) entry which is preliminary data.</text>
</comment>
<gene>
    <name evidence="5" type="ORF">LTR36_002781</name>
</gene>
<feature type="compositionally biased region" description="Low complexity" evidence="3">
    <location>
        <begin position="32"/>
        <end position="47"/>
    </location>
</feature>
<evidence type="ECO:0000313" key="6">
    <source>
        <dbReference type="Proteomes" id="UP001324427"/>
    </source>
</evidence>
<dbReference type="PROSITE" id="PS50222">
    <property type="entry name" value="EF_HAND_2"/>
    <property type="match status" value="1"/>
</dbReference>
<feature type="region of interest" description="Disordered" evidence="3">
    <location>
        <begin position="1"/>
        <end position="252"/>
    </location>
</feature>
<dbReference type="SUPFAM" id="SSF47473">
    <property type="entry name" value="EF-hand"/>
    <property type="match status" value="1"/>
</dbReference>
<dbReference type="InterPro" id="IPR011992">
    <property type="entry name" value="EF-hand-dom_pair"/>
</dbReference>
<protein>
    <recommendedName>
        <fullName evidence="4">EF-hand domain-containing protein</fullName>
    </recommendedName>
</protein>
<dbReference type="GO" id="GO:0005509">
    <property type="term" value="F:calcium ion binding"/>
    <property type="evidence" value="ECO:0007669"/>
    <property type="project" value="InterPro"/>
</dbReference>
<dbReference type="SMART" id="SM00054">
    <property type="entry name" value="EFh"/>
    <property type="match status" value="2"/>
</dbReference>
<accession>A0AAV9JK93</accession>
<name>A0AAV9JK93_9PEZI</name>
<feature type="domain" description="EF-hand" evidence="4">
    <location>
        <begin position="351"/>
        <end position="386"/>
    </location>
</feature>
<dbReference type="PANTHER" id="PTHR23049">
    <property type="entry name" value="MYOSIN REGULATORY LIGHT CHAIN 2"/>
    <property type="match status" value="1"/>
</dbReference>
<evidence type="ECO:0000256" key="1">
    <source>
        <dbReference type="ARBA" id="ARBA00022737"/>
    </source>
</evidence>
<evidence type="ECO:0000256" key="2">
    <source>
        <dbReference type="ARBA" id="ARBA00022837"/>
    </source>
</evidence>
<dbReference type="EMBL" id="JAVFHQ010000019">
    <property type="protein sequence ID" value="KAK4545431.1"/>
    <property type="molecule type" value="Genomic_DNA"/>
</dbReference>
<evidence type="ECO:0000256" key="3">
    <source>
        <dbReference type="SAM" id="MobiDB-lite"/>
    </source>
</evidence>
<sequence>MSNRPLSLHDTGRQSPFRRQNSASPATVKAATPTSSPTKVPSSTWSPAKASSLSPEKTSPFVRRPSQINGHHHHNSNGSERAASPFARPTSGLSLGVTGSGSPSRNVSYASNMSSGSGEVVREVAPRPLPATGRRASPPRAIEEPDVPTPMSMATAIPTPSSPAIPHNTLSSPSPFDSPALDSPSISTTEPRQATHYPASAADSPSTHHHPTQAHLRPTAYRTTTSSSTVSTVKAPPPPPIFNPSPSTNTKPSATATRLMNNMNALNNSNSNGYTHIPHPLLRSMREAFEVLDTANTGSVNSASIASMLEQMGMDATPTSLRDFFPPGVGPAQLNLARYLDTLSSPMSALSHPDELAAAFEAFDLDDSGQIDVAELRNAVLHTAPEPGESDMVRLSEREVDSILGEFASRRAFGAKGVNVAKGKGEVFRYRDFMAGISGGSGDGEVAGGMGGGGAAAEAGAMAV</sequence>
<keyword evidence="6" id="KW-1185">Reference proteome</keyword>
<dbReference type="InterPro" id="IPR002048">
    <property type="entry name" value="EF_hand_dom"/>
</dbReference>
<feature type="compositionally biased region" description="Low complexity" evidence="3">
    <location>
        <begin position="217"/>
        <end position="234"/>
    </location>
</feature>
<feature type="compositionally biased region" description="Low complexity" evidence="3">
    <location>
        <begin position="89"/>
        <end position="104"/>
    </location>
</feature>
<dbReference type="AlphaFoldDB" id="A0AAV9JK93"/>
<feature type="compositionally biased region" description="Polar residues" evidence="3">
    <location>
        <begin position="105"/>
        <end position="117"/>
    </location>
</feature>
<organism evidence="5 6">
    <name type="scientific">Oleoguttula mirabilis</name>
    <dbReference type="NCBI Taxonomy" id="1507867"/>
    <lineage>
        <taxon>Eukaryota</taxon>
        <taxon>Fungi</taxon>
        <taxon>Dikarya</taxon>
        <taxon>Ascomycota</taxon>
        <taxon>Pezizomycotina</taxon>
        <taxon>Dothideomycetes</taxon>
        <taxon>Dothideomycetidae</taxon>
        <taxon>Mycosphaerellales</taxon>
        <taxon>Teratosphaeriaceae</taxon>
        <taxon>Oleoguttula</taxon>
    </lineage>
</organism>
<keyword evidence="1" id="KW-0677">Repeat</keyword>
<dbReference type="InterPro" id="IPR050403">
    <property type="entry name" value="Myosin_RLC"/>
</dbReference>
<keyword evidence="2" id="KW-0106">Calcium</keyword>
<dbReference type="InterPro" id="IPR018247">
    <property type="entry name" value="EF_Hand_1_Ca_BS"/>
</dbReference>
<proteinExistence type="predicted"/>